<keyword evidence="1" id="KW-0472">Membrane</keyword>
<gene>
    <name evidence="3" type="ORF">GCM10010315_51940</name>
</gene>
<dbReference type="PANTHER" id="PTHR33133:SF1">
    <property type="entry name" value="EXPRESSED PROTEIN-RELATED"/>
    <property type="match status" value="1"/>
</dbReference>
<evidence type="ECO:0000259" key="2">
    <source>
        <dbReference type="Pfam" id="PF25231"/>
    </source>
</evidence>
<accession>A0ABN3U4C2</accession>
<proteinExistence type="predicted"/>
<organism evidence="3 4">
    <name type="scientific">Streptomyces luteosporeus</name>
    <dbReference type="NCBI Taxonomy" id="173856"/>
    <lineage>
        <taxon>Bacteria</taxon>
        <taxon>Bacillati</taxon>
        <taxon>Actinomycetota</taxon>
        <taxon>Actinomycetes</taxon>
        <taxon>Kitasatosporales</taxon>
        <taxon>Streptomycetaceae</taxon>
        <taxon>Streptomyces</taxon>
    </lineage>
</organism>
<sequence>MYDSPGNGRYAAPWPPPVPPAPQPGVIPLRPLGTGEILGGAFATMRRHWRTVFGVSAAVAAVTTGVSTAAQGIWFRKATEAGQAGDPQAALREVLDAVKERVPELALTSLIGLVGSIVATAMLTVVVSRAILGRPTSAGDAWRTARPELLRLTGLFCVVPLLILLPCAVGVAPGLLLAAGGETPIGVSLTLLGGMLGLAGSAWVWTRFNLAAPALMLEKQGVASAMRRAVKLVRGDGWRVFGIQVLAALIVALVGMIIQIPVTAIQFVANGGHMTDAYASSWPFLITSGVVAAIGATISLPISAGVTALLYTDQRIRRESLDIELAQAATAGTA</sequence>
<feature type="domain" description="DUF7847" evidence="2">
    <location>
        <begin position="93"/>
        <end position="299"/>
    </location>
</feature>
<feature type="transmembrane region" description="Helical" evidence="1">
    <location>
        <begin position="185"/>
        <end position="206"/>
    </location>
</feature>
<keyword evidence="1" id="KW-0812">Transmembrane</keyword>
<keyword evidence="1" id="KW-1133">Transmembrane helix</keyword>
<dbReference type="Proteomes" id="UP001500886">
    <property type="component" value="Unassembled WGS sequence"/>
</dbReference>
<evidence type="ECO:0000313" key="3">
    <source>
        <dbReference type="EMBL" id="GAA2723774.1"/>
    </source>
</evidence>
<dbReference type="PANTHER" id="PTHR33133">
    <property type="entry name" value="OS08G0107100 PROTEIN-RELATED"/>
    <property type="match status" value="1"/>
</dbReference>
<dbReference type="Pfam" id="PF25231">
    <property type="entry name" value="DUF7847"/>
    <property type="match status" value="1"/>
</dbReference>
<reference evidence="3 4" key="1">
    <citation type="journal article" date="2019" name="Int. J. Syst. Evol. Microbiol.">
        <title>The Global Catalogue of Microorganisms (GCM) 10K type strain sequencing project: providing services to taxonomists for standard genome sequencing and annotation.</title>
        <authorList>
            <consortium name="The Broad Institute Genomics Platform"/>
            <consortium name="The Broad Institute Genome Sequencing Center for Infectious Disease"/>
            <person name="Wu L."/>
            <person name="Ma J."/>
        </authorList>
    </citation>
    <scope>NUCLEOTIDE SEQUENCE [LARGE SCALE GENOMIC DNA]</scope>
    <source>
        <strain evidence="3 4">JCM 4542</strain>
    </source>
</reference>
<evidence type="ECO:0000313" key="4">
    <source>
        <dbReference type="Proteomes" id="UP001500886"/>
    </source>
</evidence>
<protein>
    <recommendedName>
        <fullName evidence="2">DUF7847 domain-containing protein</fullName>
    </recommendedName>
</protein>
<feature type="transmembrane region" description="Helical" evidence="1">
    <location>
        <begin position="105"/>
        <end position="132"/>
    </location>
</feature>
<name>A0ABN3U4C2_9ACTN</name>
<feature type="transmembrane region" description="Helical" evidence="1">
    <location>
        <begin position="237"/>
        <end position="262"/>
    </location>
</feature>
<feature type="transmembrane region" description="Helical" evidence="1">
    <location>
        <begin position="282"/>
        <end position="311"/>
    </location>
</feature>
<keyword evidence="4" id="KW-1185">Reference proteome</keyword>
<dbReference type="EMBL" id="BAAASL010000023">
    <property type="protein sequence ID" value="GAA2723774.1"/>
    <property type="molecule type" value="Genomic_DNA"/>
</dbReference>
<comment type="caution">
    <text evidence="3">The sequence shown here is derived from an EMBL/GenBank/DDBJ whole genome shotgun (WGS) entry which is preliminary data.</text>
</comment>
<feature type="transmembrane region" description="Helical" evidence="1">
    <location>
        <begin position="152"/>
        <end position="179"/>
    </location>
</feature>
<feature type="transmembrane region" description="Helical" evidence="1">
    <location>
        <begin position="52"/>
        <end position="74"/>
    </location>
</feature>
<evidence type="ECO:0000256" key="1">
    <source>
        <dbReference type="SAM" id="Phobius"/>
    </source>
</evidence>
<dbReference type="RefSeq" id="WP_344438499.1">
    <property type="nucleotide sequence ID" value="NZ_BAAASL010000023.1"/>
</dbReference>
<dbReference type="InterPro" id="IPR057169">
    <property type="entry name" value="DUF7847"/>
</dbReference>